<evidence type="ECO:0000313" key="3">
    <source>
        <dbReference type="Proteomes" id="UP000515976"/>
    </source>
</evidence>
<feature type="transmembrane region" description="Helical" evidence="1">
    <location>
        <begin position="280"/>
        <end position="303"/>
    </location>
</feature>
<keyword evidence="3" id="KW-1185">Reference proteome</keyword>
<accession>A0A7G9R2W8</accession>
<keyword evidence="1" id="KW-1133">Transmembrane helix</keyword>
<sequence length="333" mass="33897">MEFRPGIVALRPLGLGDIYGGVLKSVRGNPAATIGLAALTSFAFLLPTTALGAWLAGRSQFDLLGASSASDTVPDGFGLAVLGQYLPSLGQAASGILLAGFLAQVVGQAVLGRTVGMGEVWRATRGRLAPLVGVVLLTGVASLVLLAVAVGVPVALFVVADPQDAAARALGAMGVVLVVLLGVAGVLAVVTRWSLATPAIVLERVGVLTAVRRSWALVGGPLRGPFWRVFGIRLLTALIVGTAAYVIALPLSVLLLLLAVGVSSAGDGPDLFVLQTVVSGIAALITGALTTPFSAGVDALLYVDQRMRLEGLDVRLIQAAQGATEPPWPLTRP</sequence>
<reference evidence="2 3" key="1">
    <citation type="submission" date="2020-08" db="EMBL/GenBank/DDBJ databases">
        <title>Genome sequence of Phycicoccus endophyticus JCM 31784T.</title>
        <authorList>
            <person name="Hyun D.-W."/>
            <person name="Bae J.-W."/>
        </authorList>
    </citation>
    <scope>NUCLEOTIDE SEQUENCE [LARGE SCALE GENOMIC DNA]</scope>
    <source>
        <strain evidence="2 3">JCM 31784</strain>
    </source>
</reference>
<keyword evidence="1" id="KW-0812">Transmembrane</keyword>
<dbReference type="RefSeq" id="WP_166103766.1">
    <property type="nucleotide sequence ID" value="NZ_BMMY01000002.1"/>
</dbReference>
<feature type="transmembrane region" description="Helical" evidence="1">
    <location>
        <begin position="92"/>
        <end position="111"/>
    </location>
</feature>
<gene>
    <name evidence="2" type="ORF">H9L10_02345</name>
</gene>
<proteinExistence type="predicted"/>
<feature type="transmembrane region" description="Helical" evidence="1">
    <location>
        <begin position="34"/>
        <end position="56"/>
    </location>
</feature>
<evidence type="ECO:0000313" key="2">
    <source>
        <dbReference type="EMBL" id="QNN49943.1"/>
    </source>
</evidence>
<feature type="transmembrane region" description="Helical" evidence="1">
    <location>
        <begin position="131"/>
        <end position="159"/>
    </location>
</feature>
<organism evidence="2 3">
    <name type="scientific">Phycicoccus endophyticus</name>
    <dbReference type="NCBI Taxonomy" id="1690220"/>
    <lineage>
        <taxon>Bacteria</taxon>
        <taxon>Bacillati</taxon>
        <taxon>Actinomycetota</taxon>
        <taxon>Actinomycetes</taxon>
        <taxon>Micrococcales</taxon>
        <taxon>Intrasporangiaceae</taxon>
        <taxon>Phycicoccus</taxon>
    </lineage>
</organism>
<protein>
    <recommendedName>
        <fullName evidence="4">Glycerophosphoryl diester phosphodiesterase membrane domain-containing protein</fullName>
    </recommendedName>
</protein>
<feature type="transmembrane region" description="Helical" evidence="1">
    <location>
        <begin position="234"/>
        <end position="260"/>
    </location>
</feature>
<evidence type="ECO:0008006" key="4">
    <source>
        <dbReference type="Google" id="ProtNLM"/>
    </source>
</evidence>
<dbReference type="EMBL" id="CP060712">
    <property type="protein sequence ID" value="QNN49943.1"/>
    <property type="molecule type" value="Genomic_DNA"/>
</dbReference>
<dbReference type="Proteomes" id="UP000515976">
    <property type="component" value="Chromosome"/>
</dbReference>
<feature type="transmembrane region" description="Helical" evidence="1">
    <location>
        <begin position="165"/>
        <end position="190"/>
    </location>
</feature>
<dbReference type="AlphaFoldDB" id="A0A7G9R2W8"/>
<evidence type="ECO:0000256" key="1">
    <source>
        <dbReference type="SAM" id="Phobius"/>
    </source>
</evidence>
<keyword evidence="1" id="KW-0472">Membrane</keyword>
<dbReference type="KEGG" id="pei:H9L10_02345"/>
<name>A0A7G9R2W8_9MICO</name>